<dbReference type="Pfam" id="PF13432">
    <property type="entry name" value="TPR_16"/>
    <property type="match status" value="1"/>
</dbReference>
<dbReference type="EMBL" id="JPGN01000079">
    <property type="protein sequence ID" value="KFI18497.1"/>
    <property type="molecule type" value="Genomic_DNA"/>
</dbReference>
<evidence type="ECO:0000259" key="9">
    <source>
        <dbReference type="Pfam" id="PF01435"/>
    </source>
</evidence>
<dbReference type="EC" id="3.4.-.-" evidence="8"/>
<dbReference type="HAMAP" id="MF_00997">
    <property type="entry name" value="Protease_BepA"/>
    <property type="match status" value="1"/>
</dbReference>
<dbReference type="Proteomes" id="UP000028839">
    <property type="component" value="Unassembled WGS sequence"/>
</dbReference>
<dbReference type="Pfam" id="PF01435">
    <property type="entry name" value="Peptidase_M48"/>
    <property type="match status" value="1"/>
</dbReference>
<dbReference type="GO" id="GO:0051603">
    <property type="term" value="P:proteolysis involved in protein catabolic process"/>
    <property type="evidence" value="ECO:0007669"/>
    <property type="project" value="TreeGrafter"/>
</dbReference>
<feature type="domain" description="Peptidase M48" evidence="9">
    <location>
        <begin position="71"/>
        <end position="256"/>
    </location>
</feature>
<dbReference type="Gene3D" id="3.30.2010.10">
    <property type="entry name" value="Metalloproteases ('zincins'), catalytic domain"/>
    <property type="match status" value="1"/>
</dbReference>
<dbReference type="InterPro" id="IPR019734">
    <property type="entry name" value="TPR_rpt"/>
</dbReference>
<evidence type="ECO:0000256" key="3">
    <source>
        <dbReference type="ARBA" id="ARBA00022729"/>
    </source>
</evidence>
<evidence type="ECO:0000256" key="7">
    <source>
        <dbReference type="ARBA" id="ARBA00023049"/>
    </source>
</evidence>
<dbReference type="PANTHER" id="PTHR22726:SF1">
    <property type="entry name" value="METALLOENDOPEPTIDASE OMA1, MITOCHONDRIAL"/>
    <property type="match status" value="1"/>
</dbReference>
<dbReference type="SMART" id="SM00028">
    <property type="entry name" value="TPR"/>
    <property type="match status" value="3"/>
</dbReference>
<evidence type="ECO:0000256" key="8">
    <source>
        <dbReference type="HAMAP-Rule" id="MF_00997"/>
    </source>
</evidence>
<feature type="binding site" evidence="8">
    <location>
        <position position="199"/>
    </location>
    <ligand>
        <name>Zn(2+)</name>
        <dbReference type="ChEBI" id="CHEBI:29105"/>
        <note>catalytic</note>
    </ligand>
</feature>
<keyword evidence="6 8" id="KW-0862">Zinc</keyword>
<dbReference type="MEROPS" id="M48.023"/>
<feature type="binding site" evidence="8">
    <location>
        <position position="134"/>
    </location>
    <ligand>
        <name>Zn(2+)</name>
        <dbReference type="ChEBI" id="CHEBI:29105"/>
        <note>catalytic</note>
    </ligand>
</feature>
<evidence type="ECO:0000313" key="11">
    <source>
        <dbReference type="Proteomes" id="UP000028839"/>
    </source>
</evidence>
<keyword evidence="7 8" id="KW-0482">Metalloprotease</keyword>
<reference evidence="10 11" key="1">
    <citation type="submission" date="2014-07" db="EMBL/GenBank/DDBJ databases">
        <title>Comparative analysis of Nitrosococcus oceani genome inventories of strains from Pacific and Atlantic gyres.</title>
        <authorList>
            <person name="Lim C.K."/>
            <person name="Wang L."/>
            <person name="Sayavedra-Soto L.A."/>
            <person name="Klotz M.G."/>
        </authorList>
    </citation>
    <scope>NUCLEOTIDE SEQUENCE [LARGE SCALE GENOMIC DNA]</scope>
    <source>
        <strain evidence="10 11">C-27</strain>
    </source>
</reference>
<proteinExistence type="inferred from homology"/>
<keyword evidence="5 8" id="KW-0378">Hydrolase</keyword>
<gene>
    <name evidence="10" type="ORF">IB75_13920</name>
</gene>
<comment type="subcellular location">
    <subcellularLocation>
        <location evidence="8">Periplasm</location>
    </subcellularLocation>
</comment>
<comment type="caution">
    <text evidence="10">The sequence shown here is derived from an EMBL/GenBank/DDBJ whole genome shotgun (WGS) entry which is preliminary data.</text>
</comment>
<organism evidence="10 11">
    <name type="scientific">Nitrosococcus oceani C-27</name>
    <dbReference type="NCBI Taxonomy" id="314279"/>
    <lineage>
        <taxon>Bacteria</taxon>
        <taxon>Pseudomonadati</taxon>
        <taxon>Pseudomonadota</taxon>
        <taxon>Gammaproteobacteria</taxon>
        <taxon>Chromatiales</taxon>
        <taxon>Chromatiaceae</taxon>
        <taxon>Nitrosococcus</taxon>
    </lineage>
</organism>
<comment type="function">
    <text evidence="8">Functions as both a chaperone and a metalloprotease. Maintains the integrity of the outer membrane by promoting either the assembly or the elimination of outer membrane proteins, depending on their folding state.</text>
</comment>
<evidence type="ECO:0000313" key="10">
    <source>
        <dbReference type="EMBL" id="KFI18497.1"/>
    </source>
</evidence>
<evidence type="ECO:0000256" key="2">
    <source>
        <dbReference type="ARBA" id="ARBA00022723"/>
    </source>
</evidence>
<dbReference type="Gene3D" id="1.25.40.10">
    <property type="entry name" value="Tetratricopeptide repeat domain"/>
    <property type="match status" value="1"/>
</dbReference>
<evidence type="ECO:0000256" key="4">
    <source>
        <dbReference type="ARBA" id="ARBA00022764"/>
    </source>
</evidence>
<dbReference type="InterPro" id="IPR030873">
    <property type="entry name" value="Protease_BepA"/>
</dbReference>
<protein>
    <recommendedName>
        <fullName evidence="8">Putative beta-barrel assembly-enhancing protease</fullName>
        <ecNumber evidence="8">3.4.-.-</ecNumber>
    </recommendedName>
</protein>
<dbReference type="PANTHER" id="PTHR22726">
    <property type="entry name" value="METALLOENDOPEPTIDASE OMA1"/>
    <property type="match status" value="1"/>
</dbReference>
<comment type="cofactor">
    <cofactor evidence="8">
        <name>Zn(2+)</name>
        <dbReference type="ChEBI" id="CHEBI:29105"/>
    </cofactor>
    <text evidence="8">Binds 1 zinc ion per subunit.</text>
</comment>
<dbReference type="InterPro" id="IPR001915">
    <property type="entry name" value="Peptidase_M48"/>
</dbReference>
<name>A0A0E2ZJS3_9GAMM</name>
<evidence type="ECO:0000256" key="5">
    <source>
        <dbReference type="ARBA" id="ARBA00022801"/>
    </source>
</evidence>
<dbReference type="CDD" id="cd07333">
    <property type="entry name" value="M48C_bepA_like"/>
    <property type="match status" value="1"/>
</dbReference>
<keyword evidence="3 8" id="KW-0732">Signal</keyword>
<dbReference type="GO" id="GO:0004222">
    <property type="term" value="F:metalloendopeptidase activity"/>
    <property type="evidence" value="ECO:0007669"/>
    <property type="project" value="InterPro"/>
</dbReference>
<keyword evidence="4 8" id="KW-0574">Periplasm</keyword>
<dbReference type="GO" id="GO:0008270">
    <property type="term" value="F:zinc ion binding"/>
    <property type="evidence" value="ECO:0007669"/>
    <property type="project" value="UniProtKB-UniRule"/>
</dbReference>
<dbReference type="GO" id="GO:0042597">
    <property type="term" value="C:periplasmic space"/>
    <property type="evidence" value="ECO:0007669"/>
    <property type="project" value="UniProtKB-SubCell"/>
</dbReference>
<sequence>MEKLRVQLLSTVLWSVILLTVPILSADEIELPEIGDHSGVAISPEQERSIGQAFMRRLRNSVTIIEDPEITTYIQSLGFRLVANSDNPGQGFTFFVVQDPTINAFAAPGGYIGIHSGLVENSQTESELAAVLAHEIAHVTQRHLARAFEQRSRLSLPMTAALVAALILGIENPNAGLAGLAAVQAGAAQLQINFTRSNEKEADRVGMQTLVRSGFDPFAMPAFFERLQQASRYYGTRPPEFLSTHPVTTNRIADAMGRAQALSPQPVKEHLHFHLARAKLQVLSSDNYEQTVRQFSQALETGRYVNEAATRYGYALALVENGDPRKARQQILKLLEKNGDNRTYRLALARVEEAAGRFETAFEIYENAQKLYPDDYAVVVNYASALLQGHRPQTARDLLRRQVQLGTATGRLYHLLAQAEGDAGNRAESHRWLAEYYYYNGQPERAIKQLQLASKAANDNFYQRSKIEARLRQLQREVDAGENT</sequence>
<dbReference type="OrthoDB" id="9810445at2"/>
<accession>A0A0E2ZJS3</accession>
<dbReference type="GO" id="GO:0016020">
    <property type="term" value="C:membrane"/>
    <property type="evidence" value="ECO:0007669"/>
    <property type="project" value="InterPro"/>
</dbReference>
<evidence type="ECO:0000256" key="6">
    <source>
        <dbReference type="ARBA" id="ARBA00022833"/>
    </source>
</evidence>
<comment type="similarity">
    <text evidence="8">Belongs to the peptidase M48 family. BepA subfamily.</text>
</comment>
<keyword evidence="2 8" id="KW-0479">Metal-binding</keyword>
<dbReference type="InterPro" id="IPR011990">
    <property type="entry name" value="TPR-like_helical_dom_sf"/>
</dbReference>
<dbReference type="InterPro" id="IPR051156">
    <property type="entry name" value="Mito/Outer_Membr_Metalloprot"/>
</dbReference>
<evidence type="ECO:0000256" key="1">
    <source>
        <dbReference type="ARBA" id="ARBA00022670"/>
    </source>
</evidence>
<dbReference type="AlphaFoldDB" id="A0A0E2ZJS3"/>
<dbReference type="HOGENOM" id="CLU_030556_1_1_6"/>
<dbReference type="SUPFAM" id="SSF48452">
    <property type="entry name" value="TPR-like"/>
    <property type="match status" value="1"/>
</dbReference>
<feature type="active site" description="Proton donor" evidence="8">
    <location>
        <position position="203"/>
    </location>
</feature>
<feature type="binding site" evidence="8">
    <location>
        <position position="138"/>
    </location>
    <ligand>
        <name>Zn(2+)</name>
        <dbReference type="ChEBI" id="CHEBI:29105"/>
        <note>catalytic</note>
    </ligand>
</feature>
<feature type="active site" evidence="8">
    <location>
        <position position="135"/>
    </location>
</feature>
<keyword evidence="1 8" id="KW-0645">Protease</keyword>